<dbReference type="InterPro" id="IPR045761">
    <property type="entry name" value="ODP_dom"/>
</dbReference>
<dbReference type="InterPro" id="IPR001279">
    <property type="entry name" value="Metallo-B-lactamas"/>
</dbReference>
<dbReference type="SMART" id="SM00849">
    <property type="entry name" value="Lactamase_B"/>
    <property type="match status" value="1"/>
</dbReference>
<dbReference type="InterPro" id="IPR001226">
    <property type="entry name" value="Flavodoxin_CS"/>
</dbReference>
<protein>
    <submittedName>
        <fullName evidence="7">MBL fold metallo-hydrolase</fullName>
    </submittedName>
</protein>
<proteinExistence type="inferred from homology"/>
<dbReference type="Gene3D" id="3.60.15.10">
    <property type="entry name" value="Ribonuclease Z/Hydroxyacylglutathione hydrolase-like"/>
    <property type="match status" value="1"/>
</dbReference>
<keyword evidence="5" id="KW-0408">Iron</keyword>
<dbReference type="PROSITE" id="PS50902">
    <property type="entry name" value="FLAVODOXIN_LIKE"/>
    <property type="match status" value="1"/>
</dbReference>
<gene>
    <name evidence="7" type="ORF">DYH56_04045</name>
</gene>
<dbReference type="SUPFAM" id="SSF52218">
    <property type="entry name" value="Flavoproteins"/>
    <property type="match status" value="1"/>
</dbReference>
<comment type="cofactor">
    <cofactor evidence="1">
        <name>Fe cation</name>
        <dbReference type="ChEBI" id="CHEBI:24875"/>
    </cofactor>
</comment>
<evidence type="ECO:0000256" key="1">
    <source>
        <dbReference type="ARBA" id="ARBA00001962"/>
    </source>
</evidence>
<dbReference type="RefSeq" id="WP_114641581.1">
    <property type="nucleotide sequence ID" value="NZ_JAACIO010000005.1"/>
</dbReference>
<dbReference type="CDD" id="cd07709">
    <property type="entry name" value="flavodiiron_proteins_MBL-fold"/>
    <property type="match status" value="1"/>
</dbReference>
<evidence type="ECO:0000259" key="6">
    <source>
        <dbReference type="PROSITE" id="PS50902"/>
    </source>
</evidence>
<dbReference type="PIRSF" id="PIRSF005243">
    <property type="entry name" value="ROO"/>
    <property type="match status" value="1"/>
</dbReference>
<dbReference type="InterPro" id="IPR051285">
    <property type="entry name" value="NADH_oxidoreductase_modular"/>
</dbReference>
<evidence type="ECO:0000256" key="5">
    <source>
        <dbReference type="ARBA" id="ARBA00023004"/>
    </source>
</evidence>
<feature type="domain" description="Flavodoxin-like" evidence="6">
    <location>
        <begin position="258"/>
        <end position="398"/>
    </location>
</feature>
<comment type="similarity">
    <text evidence="2">In the N-terminal section; belongs to the zinc metallo-hydrolase group 3 family.</text>
</comment>
<evidence type="ECO:0000256" key="2">
    <source>
        <dbReference type="ARBA" id="ARBA00007121"/>
    </source>
</evidence>
<evidence type="ECO:0000256" key="3">
    <source>
        <dbReference type="ARBA" id="ARBA00022448"/>
    </source>
</evidence>
<dbReference type="Pfam" id="PF19583">
    <property type="entry name" value="ODP"/>
    <property type="match status" value="1"/>
</dbReference>
<keyword evidence="8" id="KW-1185">Reference proteome</keyword>
<organism evidence="7 8">
    <name type="scientific">Psychrilyobacter piezotolerans</name>
    <dbReference type="NCBI Taxonomy" id="2293438"/>
    <lineage>
        <taxon>Bacteria</taxon>
        <taxon>Fusobacteriati</taxon>
        <taxon>Fusobacteriota</taxon>
        <taxon>Fusobacteriia</taxon>
        <taxon>Fusobacteriales</taxon>
        <taxon>Fusobacteriaceae</taxon>
        <taxon>Psychrilyobacter</taxon>
    </lineage>
</organism>
<sequence length="406" mass="45254">MHNIENVSDDIFWVGVNDRKTQRFENYLPLDKGVSYNSYLILDEKVALIDTVEIGTSENFLEKVEGVLQGRKIDYLIINHMEPDHAGAIKDIIRLYPDVTLVGNVKTFPMLDAFYDCAKEGCENNRLVVKEGDTLELGKHTLTFAMVPMVHWPESMVTYESSTGTLFSNDAFGSFGSLDGGIFDDQLNLSFYEDEMRRYYSNIVGKYGAPTQAAIKKLGGLDIKCIAPCHGPVWRTDISRVLGHYDAWSKMEPEAEGVVIVYGSMYGNTEKMANAIARQLSKEGIIDIKLYDASKTDHSYIISDIWKYQGLIIGSCSHNNAVYPKVQPLLSKLQNYGLKNRYLGIFGNMMWSGGGVKGIQAFADSLRGVEVVGEPVEVKGSPRSEDYTKLEAIATAMADKLKAARK</sequence>
<accession>A0ABX9KJD9</accession>
<name>A0ABX9KJD9_9FUSO</name>
<dbReference type="InterPro" id="IPR029039">
    <property type="entry name" value="Flavoprotein-like_sf"/>
</dbReference>
<evidence type="ECO:0000256" key="4">
    <source>
        <dbReference type="ARBA" id="ARBA00022982"/>
    </source>
</evidence>
<evidence type="ECO:0000313" key="8">
    <source>
        <dbReference type="Proteomes" id="UP000263486"/>
    </source>
</evidence>
<dbReference type="Gene3D" id="3.40.50.360">
    <property type="match status" value="1"/>
</dbReference>
<keyword evidence="3" id="KW-0813">Transport</keyword>
<dbReference type="PANTHER" id="PTHR32145:SF11">
    <property type="entry name" value="DIFLAVIN FLAVOPROTEIN A 2-RELATED"/>
    <property type="match status" value="1"/>
</dbReference>
<dbReference type="InterPro" id="IPR016440">
    <property type="entry name" value="Rubredoxin-O_OxRdtase"/>
</dbReference>
<evidence type="ECO:0000313" key="7">
    <source>
        <dbReference type="EMBL" id="REI42203.1"/>
    </source>
</evidence>
<dbReference type="SUPFAM" id="SSF56281">
    <property type="entry name" value="Metallo-hydrolase/oxidoreductase"/>
    <property type="match status" value="1"/>
</dbReference>
<keyword evidence="4" id="KW-0249">Electron transport</keyword>
<dbReference type="PANTHER" id="PTHR32145">
    <property type="entry name" value="DIFLAVIN FLAVOPROTEIN A 2-RELATED"/>
    <property type="match status" value="1"/>
</dbReference>
<reference evidence="7 8" key="1">
    <citation type="submission" date="2018-08" db="EMBL/GenBank/DDBJ databases">
        <title>Draft genome sequence of Psychrilyobacter sp. strain SD5 isolated from Black Sea water.</title>
        <authorList>
            <person name="Yadav S."/>
            <person name="Villanueva L."/>
            <person name="Damste J.S.S."/>
        </authorList>
    </citation>
    <scope>NUCLEOTIDE SEQUENCE [LARGE SCALE GENOMIC DNA]</scope>
    <source>
        <strain evidence="7 8">SD5</strain>
    </source>
</reference>
<dbReference type="EMBL" id="QUAJ01000005">
    <property type="protein sequence ID" value="REI42203.1"/>
    <property type="molecule type" value="Genomic_DNA"/>
</dbReference>
<dbReference type="PROSITE" id="PS00201">
    <property type="entry name" value="FLAVODOXIN"/>
    <property type="match status" value="1"/>
</dbReference>
<dbReference type="Pfam" id="PF00258">
    <property type="entry name" value="Flavodoxin_1"/>
    <property type="match status" value="1"/>
</dbReference>
<dbReference type="InterPro" id="IPR008254">
    <property type="entry name" value="Flavodoxin/NO_synth"/>
</dbReference>
<comment type="caution">
    <text evidence="7">The sequence shown here is derived from an EMBL/GenBank/DDBJ whole genome shotgun (WGS) entry which is preliminary data.</text>
</comment>
<dbReference type="InterPro" id="IPR036866">
    <property type="entry name" value="RibonucZ/Hydroxyglut_hydro"/>
</dbReference>
<dbReference type="Proteomes" id="UP000263486">
    <property type="component" value="Unassembled WGS sequence"/>
</dbReference>